<dbReference type="PANTHER" id="PTHR47027">
    <property type="entry name" value="REVERSE TRANSCRIPTASE DOMAIN-CONTAINING PROTEIN"/>
    <property type="match status" value="1"/>
</dbReference>
<dbReference type="Pfam" id="PF00078">
    <property type="entry name" value="RVT_1"/>
    <property type="match status" value="1"/>
</dbReference>
<protein>
    <submittedName>
        <fullName evidence="3">Reverse transcriptase domain-containing protein</fullName>
    </submittedName>
</protein>
<dbReference type="InterPro" id="IPR000477">
    <property type="entry name" value="RT_dom"/>
</dbReference>
<dbReference type="OMA" id="NTLHHAG"/>
<evidence type="ECO:0000313" key="3">
    <source>
        <dbReference type="WBParaSite" id="HCON_00069150-00001"/>
    </source>
</evidence>
<dbReference type="CDD" id="cd01650">
    <property type="entry name" value="RT_nLTR_like"/>
    <property type="match status" value="1"/>
</dbReference>
<evidence type="ECO:0000259" key="1">
    <source>
        <dbReference type="PROSITE" id="PS50878"/>
    </source>
</evidence>
<feature type="domain" description="Reverse transcriptase" evidence="1">
    <location>
        <begin position="1"/>
        <end position="241"/>
    </location>
</feature>
<dbReference type="Gene3D" id="3.30.70.270">
    <property type="match status" value="1"/>
</dbReference>
<dbReference type="AlphaFoldDB" id="A0A7I4YBR5"/>
<dbReference type="SUPFAM" id="SSF56672">
    <property type="entry name" value="DNA/RNA polymerases"/>
    <property type="match status" value="1"/>
</dbReference>
<dbReference type="PANTHER" id="PTHR47027:SF20">
    <property type="entry name" value="REVERSE TRANSCRIPTASE-LIKE PROTEIN WITH RNA-DIRECTED DNA POLYMERASE DOMAIN"/>
    <property type="match status" value="1"/>
</dbReference>
<reference evidence="3" key="1">
    <citation type="submission" date="2020-12" db="UniProtKB">
        <authorList>
            <consortium name="WormBaseParasite"/>
        </authorList>
    </citation>
    <scope>IDENTIFICATION</scope>
    <source>
        <strain evidence="3">MHco3</strain>
    </source>
</reference>
<dbReference type="PROSITE" id="PS50878">
    <property type="entry name" value="RT_POL"/>
    <property type="match status" value="1"/>
</dbReference>
<dbReference type="WBParaSite" id="HCON_00069150-00001">
    <property type="protein sequence ID" value="HCON_00069150-00001"/>
    <property type="gene ID" value="HCON_00069150"/>
</dbReference>
<organism evidence="2 3">
    <name type="scientific">Haemonchus contortus</name>
    <name type="common">Barber pole worm</name>
    <dbReference type="NCBI Taxonomy" id="6289"/>
    <lineage>
        <taxon>Eukaryota</taxon>
        <taxon>Metazoa</taxon>
        <taxon>Ecdysozoa</taxon>
        <taxon>Nematoda</taxon>
        <taxon>Chromadorea</taxon>
        <taxon>Rhabditida</taxon>
        <taxon>Rhabditina</taxon>
        <taxon>Rhabditomorpha</taxon>
        <taxon>Strongyloidea</taxon>
        <taxon>Trichostrongylidae</taxon>
        <taxon>Haemonchus</taxon>
    </lineage>
</organism>
<keyword evidence="2" id="KW-1185">Reference proteome</keyword>
<dbReference type="InterPro" id="IPR043128">
    <property type="entry name" value="Rev_trsase/Diguanyl_cyclase"/>
</dbReference>
<evidence type="ECO:0000313" key="2">
    <source>
        <dbReference type="Proteomes" id="UP000025227"/>
    </source>
</evidence>
<proteinExistence type="predicted"/>
<dbReference type="Proteomes" id="UP000025227">
    <property type="component" value="Unplaced"/>
</dbReference>
<sequence>MGRPQTSRTKIEEIAVSYYTNLFRSTPYKLFTKIILNKLERQLDEYQPVEQAGFRKSFCCMDHIHTITQLIERAREYKQPLLLCFIDYAEAFDSVEHNSVWNTLHHAGVDPCFINLLEQCNTDTFTTIRMFQRELRVPIEKGVRQGDTISPKLFTTALNHAMLQLDWDDKGINIDGRKLSNLRFADDIVLISQNREELQQIVEELDDVSKAIGHTMNRSKTMVMRNEWADASPITLEGTTLQFTHSYVYLGRLISMDNNLRAEIMRRRRCARAAIGKIKEAAHLVSDKKARVDLFDSTVLPALCYASETWAENKT</sequence>
<dbReference type="InterPro" id="IPR043502">
    <property type="entry name" value="DNA/RNA_pol_sf"/>
</dbReference>
<dbReference type="OrthoDB" id="410104at2759"/>
<name>A0A7I4YBR5_HAECO</name>
<accession>A0A7I4YBR5</accession>